<sequence length="441" mass="48925">MPTLKDLEPLLTEPCEDLAVEYKDWINLTTNEHKAVLAKAAIALVNHGGGFITIGFAETAAGLTSNERPAAIPEITQDAVNAAIQRYATPAFHCRMFNVTHPVTGIVHPVISVPPTLTVPVMSKRDCNNVINQARCYIRKPGPKSEEAHTPEEWRDLLNRCLRAGRDDMLDAIRAIVSGRVEPQGVEADNRARLIDFCTLSKARWEELIADLPADAPSRMPLGRYELGFALLGATPLPGLGVTQDALDNARRIKLTGWSPFLRMSTPGWEPYPHDAYVEAWVGRPVGDRIRQPAHADFWRVSPEGMLYTVRGYAEDSLERYAPGAVFDVTLPVWRVAEALLFARRMAEAFEGVDAIAIWCKFSGLAGRALVSMTGDQPVFGDDVCRTPEIVLEGQATLVQIDDTLVEVMQQLLSPLYERFNFFRLEQRLVEGETAKLLRGI</sequence>
<reference evidence="2" key="1">
    <citation type="journal article" date="2017" name="Biotechnol. Biofuels">
        <title>Evaluation of environmental bacterial communities as a factor affecting the growth of duckweed Lemna minor.</title>
        <authorList>
            <person name="Ishizawa H."/>
            <person name="Kuroda M."/>
            <person name="Morikawa M."/>
            <person name="Ike M."/>
        </authorList>
    </citation>
    <scope>NUCLEOTIDE SEQUENCE [LARGE SCALE GENOMIC DNA]</scope>
    <source>
        <strain evidence="2">M6</strain>
    </source>
</reference>
<dbReference type="EMBL" id="AP018829">
    <property type="protein sequence ID" value="BBF82615.1"/>
    <property type="molecule type" value="Genomic_DNA"/>
</dbReference>
<geneLocation type="plasmid" evidence="2">
    <name>pasem-1 dna</name>
</geneLocation>
<name>A0A3G9G9D0_9CAUL</name>
<dbReference type="Proteomes" id="UP000278756">
    <property type="component" value="Plasmid pASEM-1"/>
</dbReference>
<evidence type="ECO:0000313" key="2">
    <source>
        <dbReference type="Proteomes" id="UP000278756"/>
    </source>
</evidence>
<dbReference type="OrthoDB" id="6994865at2"/>
<dbReference type="RefSeq" id="WP_126424236.1">
    <property type="nucleotide sequence ID" value="NZ_AP018829.1"/>
</dbReference>
<proteinExistence type="predicted"/>
<dbReference type="AlphaFoldDB" id="A0A3G9G9D0"/>
<evidence type="ECO:0000313" key="1">
    <source>
        <dbReference type="EMBL" id="BBF82615.1"/>
    </source>
</evidence>
<accession>A0A3G9G9D0</accession>
<keyword evidence="1" id="KW-0614">Plasmid</keyword>
<dbReference type="GeneID" id="39468006"/>
<reference evidence="2" key="2">
    <citation type="journal article" date="2017" name="Plant Physiol. Biochem.">
        <title>Differential oxidative and antioxidative response of duckweed Lemna minor toward plant growth promoting/inhibiting bacteria.</title>
        <authorList>
            <person name="Ishizawa H."/>
            <person name="Kuroda M."/>
            <person name="Morikawa M."/>
            <person name="Ike M."/>
        </authorList>
    </citation>
    <scope>NUCLEOTIDE SEQUENCE [LARGE SCALE GENOMIC DNA]</scope>
    <source>
        <strain evidence="2">M6</strain>
    </source>
</reference>
<gene>
    <name evidence="1" type="ORF">EM6_3256</name>
</gene>
<organism evidence="1 2">
    <name type="scientific">Asticcacaulis excentricus</name>
    <dbReference type="NCBI Taxonomy" id="78587"/>
    <lineage>
        <taxon>Bacteria</taxon>
        <taxon>Pseudomonadati</taxon>
        <taxon>Pseudomonadota</taxon>
        <taxon>Alphaproteobacteria</taxon>
        <taxon>Caulobacterales</taxon>
        <taxon>Caulobacteraceae</taxon>
        <taxon>Asticcacaulis</taxon>
    </lineage>
</organism>
<protein>
    <submittedName>
        <fullName evidence="1">Phage protein</fullName>
    </submittedName>
</protein>